<feature type="compositionally biased region" description="Polar residues" evidence="2">
    <location>
        <begin position="288"/>
        <end position="299"/>
    </location>
</feature>
<feature type="compositionally biased region" description="Polar residues" evidence="2">
    <location>
        <begin position="240"/>
        <end position="249"/>
    </location>
</feature>
<feature type="compositionally biased region" description="Polar residues" evidence="2">
    <location>
        <begin position="626"/>
        <end position="638"/>
    </location>
</feature>
<feature type="region of interest" description="Disordered" evidence="2">
    <location>
        <begin position="472"/>
        <end position="497"/>
    </location>
</feature>
<feature type="region of interest" description="Disordered" evidence="2">
    <location>
        <begin position="405"/>
        <end position="440"/>
    </location>
</feature>
<feature type="compositionally biased region" description="Basic and acidic residues" evidence="2">
    <location>
        <begin position="164"/>
        <end position="173"/>
    </location>
</feature>
<feature type="region of interest" description="Disordered" evidence="2">
    <location>
        <begin position="265"/>
        <end position="378"/>
    </location>
</feature>
<feature type="compositionally biased region" description="Basic and acidic residues" evidence="2">
    <location>
        <begin position="122"/>
        <end position="136"/>
    </location>
</feature>
<feature type="compositionally biased region" description="Basic residues" evidence="2">
    <location>
        <begin position="346"/>
        <end position="359"/>
    </location>
</feature>
<feature type="compositionally biased region" description="Polar residues" evidence="2">
    <location>
        <begin position="61"/>
        <end position="77"/>
    </location>
</feature>
<proteinExistence type="predicted"/>
<feature type="compositionally biased region" description="Polar residues" evidence="2">
    <location>
        <begin position="590"/>
        <end position="608"/>
    </location>
</feature>
<dbReference type="EnsemblMetazoa" id="CLYHEMT023961.1">
    <property type="protein sequence ID" value="CLYHEMP023961.1"/>
    <property type="gene ID" value="CLYHEMG023961"/>
</dbReference>
<evidence type="ECO:0000256" key="1">
    <source>
        <dbReference type="SAM" id="Coils"/>
    </source>
</evidence>
<feature type="coiled-coil region" evidence="1">
    <location>
        <begin position="444"/>
        <end position="471"/>
    </location>
</feature>
<feature type="compositionally biased region" description="Polar residues" evidence="2">
    <location>
        <begin position="96"/>
        <end position="121"/>
    </location>
</feature>
<feature type="region of interest" description="Disordered" evidence="2">
    <location>
        <begin position="558"/>
        <end position="638"/>
    </location>
</feature>
<evidence type="ECO:0000256" key="2">
    <source>
        <dbReference type="SAM" id="MobiDB-lite"/>
    </source>
</evidence>
<keyword evidence="1" id="KW-0175">Coiled coil</keyword>
<organism evidence="3 4">
    <name type="scientific">Clytia hemisphaerica</name>
    <dbReference type="NCBI Taxonomy" id="252671"/>
    <lineage>
        <taxon>Eukaryota</taxon>
        <taxon>Metazoa</taxon>
        <taxon>Cnidaria</taxon>
        <taxon>Hydrozoa</taxon>
        <taxon>Hydroidolina</taxon>
        <taxon>Leptothecata</taxon>
        <taxon>Obeliida</taxon>
        <taxon>Clytiidae</taxon>
        <taxon>Clytia</taxon>
    </lineage>
</organism>
<accession>A0A7M5XI62</accession>
<dbReference type="Proteomes" id="UP000594262">
    <property type="component" value="Unplaced"/>
</dbReference>
<sequence>YRSSSHPPNEAEKNSPKKCSPDSIRVSRQTDQRYAQTSIPPEANPEESGYYTGRSHPPVANSYTTGIESKYLSQSMKKNPPSAYSYETEDRVGSWVSKSHQSALNKSPISQSEQMKYSNSQSDRHSGHCKSQSESRRRTRSSDGSISLSSSNKLRLNNRRRRSQTQEETKIKNVDPNNNFDNDNIKKLSVTPENVRPFTHNSTEDSGFMDYRSHASRTQSQPQSPLRVWDGGSSVPENFPSPTSNSPTEGEQYRQRLDSLRNFVLAKRQGDGNTSGTARPRSWVRGKSPTNYSPSVASSRTKDRGTDRPSTLPVRPLSSTTHDHNNNTQHHPQREDQDMYNSNNNRLKKHIQQPRRSLHQTRDIERQSIVSGSSSTRDRALETLQDEMHDIRDIVLDLKSSLHLKEQNNNNANEKKSPRFEKHTAKMKTTPSKSRKVPKEIDPNSKQIEMFERLNDTIEKLSNKIENFDKHSIQSDQGSSQHEESIIDENSNSITNKKTDMIPHLARMNERVDNIQEYINTKEREQKLKEVDEQLLHHQTSLVKNLENKLHTMEKQFKESTIRTNSNHSPTHDKSDFTSTYLTPTKEPKFSSTRYASRSPTRSSTHDTTTPRKHFLPHPRPHRHQNNYNDTSSSHIIPPQATQLTHNNVIHHYHSFCGTVQHPEDHQHRHSLSKSMNQTTQHQRTYNTPKALESSHMYESIDSATKAAQRMENLSKRMLSTIASDLYSADEMNEY</sequence>
<feature type="compositionally biased region" description="Basic and acidic residues" evidence="2">
    <location>
        <begin position="413"/>
        <end position="424"/>
    </location>
</feature>
<evidence type="ECO:0000313" key="3">
    <source>
        <dbReference type="EnsemblMetazoa" id="CLYHEMP023961.1"/>
    </source>
</evidence>
<feature type="compositionally biased region" description="Basic residues" evidence="2">
    <location>
        <begin position="611"/>
        <end position="625"/>
    </location>
</feature>
<feature type="compositionally biased region" description="Polar residues" evidence="2">
    <location>
        <begin position="26"/>
        <end position="39"/>
    </location>
</feature>
<dbReference type="AlphaFoldDB" id="A0A7M5XI62"/>
<name>A0A7M5XI62_9CNID</name>
<protein>
    <submittedName>
        <fullName evidence="3">Uncharacterized protein</fullName>
    </submittedName>
</protein>
<reference evidence="3" key="1">
    <citation type="submission" date="2021-01" db="UniProtKB">
        <authorList>
            <consortium name="EnsemblMetazoa"/>
        </authorList>
    </citation>
    <scope>IDENTIFICATION</scope>
</reference>
<keyword evidence="4" id="KW-1185">Reference proteome</keyword>
<feature type="compositionally biased region" description="Low complexity" evidence="2">
    <location>
        <begin position="142"/>
        <end position="155"/>
    </location>
</feature>
<feature type="region of interest" description="Disordered" evidence="2">
    <location>
        <begin position="1"/>
        <end position="252"/>
    </location>
</feature>
<evidence type="ECO:0000313" key="4">
    <source>
        <dbReference type="Proteomes" id="UP000594262"/>
    </source>
</evidence>